<evidence type="ECO:0008006" key="3">
    <source>
        <dbReference type="Google" id="ProtNLM"/>
    </source>
</evidence>
<organism evidence="1 2">
    <name type="scientific">Candidatus Beckwithbacteria bacterium RBG_13_42_9</name>
    <dbReference type="NCBI Taxonomy" id="1797457"/>
    <lineage>
        <taxon>Bacteria</taxon>
        <taxon>Candidatus Beckwithiibacteriota</taxon>
    </lineage>
</organism>
<reference evidence="1 2" key="1">
    <citation type="journal article" date="2016" name="Nat. Commun.">
        <title>Thousands of microbial genomes shed light on interconnected biogeochemical processes in an aquifer system.</title>
        <authorList>
            <person name="Anantharaman K."/>
            <person name="Brown C.T."/>
            <person name="Hug L.A."/>
            <person name="Sharon I."/>
            <person name="Castelle C.J."/>
            <person name="Probst A.J."/>
            <person name="Thomas B.C."/>
            <person name="Singh A."/>
            <person name="Wilkins M.J."/>
            <person name="Karaoz U."/>
            <person name="Brodie E.L."/>
            <person name="Williams K.H."/>
            <person name="Hubbard S.S."/>
            <person name="Banfield J.F."/>
        </authorList>
    </citation>
    <scope>NUCLEOTIDE SEQUENCE [LARGE SCALE GENOMIC DNA]</scope>
</reference>
<gene>
    <name evidence="1" type="ORF">A2160_03385</name>
</gene>
<dbReference type="AlphaFoldDB" id="A0A1F5E8X4"/>
<dbReference type="Proteomes" id="UP000177006">
    <property type="component" value="Unassembled WGS sequence"/>
</dbReference>
<accession>A0A1F5E8X4</accession>
<dbReference type="Gene3D" id="3.90.70.10">
    <property type="entry name" value="Cysteine proteinases"/>
    <property type="match status" value="1"/>
</dbReference>
<proteinExistence type="predicted"/>
<dbReference type="EMBL" id="MEZK01000005">
    <property type="protein sequence ID" value="OGD63704.1"/>
    <property type="molecule type" value="Genomic_DNA"/>
</dbReference>
<protein>
    <recommendedName>
        <fullName evidence="3">Peptidase C39-like domain-containing protein</fullName>
    </recommendedName>
</protein>
<comment type="caution">
    <text evidence="1">The sequence shown here is derived from an EMBL/GenBank/DDBJ whole genome shotgun (WGS) entry which is preliminary data.</text>
</comment>
<sequence>MNISPLPIKLVRQQPKTSDCLRCCALMVFNFYADPITKEQVWHKLHVYKKHSGLSGGYVQDLGKLALSKGYQALIYHNDWQWWPKETGEAVKKSKSSLLTNLKVLLKKKKKWQDKKIVRKEIGFLKKGGKFFFELPKTATIDNCLLKKIPVIILVRGEELYQDPESDYSHAMVVVGKKDNNYLIKDPRWALEEIETDHLQYAWARQGGWLLAIYPNKKSEDQLPLFK</sequence>
<name>A0A1F5E8X4_9BACT</name>
<evidence type="ECO:0000313" key="1">
    <source>
        <dbReference type="EMBL" id="OGD63704.1"/>
    </source>
</evidence>
<evidence type="ECO:0000313" key="2">
    <source>
        <dbReference type="Proteomes" id="UP000177006"/>
    </source>
</evidence>